<dbReference type="PANTHER" id="PTHR45947">
    <property type="entry name" value="SULFOQUINOVOSYL TRANSFERASE SQD2"/>
    <property type="match status" value="1"/>
</dbReference>
<evidence type="ECO:0000259" key="2">
    <source>
        <dbReference type="Pfam" id="PF00534"/>
    </source>
</evidence>
<feature type="region of interest" description="Disordered" evidence="1">
    <location>
        <begin position="348"/>
        <end position="376"/>
    </location>
</feature>
<dbReference type="Pfam" id="PF13439">
    <property type="entry name" value="Glyco_transf_4"/>
    <property type="match status" value="1"/>
</dbReference>
<dbReference type="PANTHER" id="PTHR45947:SF3">
    <property type="entry name" value="SULFOQUINOVOSYL TRANSFERASE SQD2"/>
    <property type="match status" value="1"/>
</dbReference>
<sequence>MTAKVLMLGWGFPPNVSGGLDTHVGEMFERLEEREDVDIELVLPAEYAPDRDGIVGVPTGEGDIITRIGRLGSTFAERAADADIVHTHDWFGYGPGSRAKSNNEDVEWVTTFHSLSSDRNIDPPQREVETERRIAERCDHLLAVSELLADKVKREYGGDCHVIYNGFSECETTGRDLKAELGIDGKMLFFVGRHTDQKGISHLVYAMEKLARDDVTLVMGGSGHLTAQLKRFAELLGVEDRIKWAGYVPEEALGDYYASADLFVSPSLSEPFGITIVEALSTGTRVVATESGAAEVLPEDCVIEVEPDSRSIADGIEYGLSLEGKPEYEPYTWDRVVDETVDYYHSILDDDADPSAGAENEVTADADADAAESDAN</sequence>
<dbReference type="Proteomes" id="UP000198902">
    <property type="component" value="Unassembled WGS sequence"/>
</dbReference>
<dbReference type="AlphaFoldDB" id="A0A0D6JR83"/>
<dbReference type="SUPFAM" id="SSF53756">
    <property type="entry name" value="UDP-Glycosyltransferase/glycogen phosphorylase"/>
    <property type="match status" value="1"/>
</dbReference>
<dbReference type="InterPro" id="IPR001296">
    <property type="entry name" value="Glyco_trans_1"/>
</dbReference>
<evidence type="ECO:0000259" key="3">
    <source>
        <dbReference type="Pfam" id="PF13439"/>
    </source>
</evidence>
<proteinExistence type="predicted"/>
<organism evidence="4 5">
    <name type="scientific">Haloferax massiliensis</name>
    <dbReference type="NCBI Taxonomy" id="1476858"/>
    <lineage>
        <taxon>Archaea</taxon>
        <taxon>Methanobacteriati</taxon>
        <taxon>Methanobacteriota</taxon>
        <taxon>Stenosarchaea group</taxon>
        <taxon>Halobacteria</taxon>
        <taxon>Halobacteriales</taxon>
        <taxon>Haloferacaceae</taxon>
        <taxon>Haloferax</taxon>
    </lineage>
</organism>
<evidence type="ECO:0000256" key="1">
    <source>
        <dbReference type="SAM" id="MobiDB-lite"/>
    </source>
</evidence>
<dbReference type="InterPro" id="IPR028098">
    <property type="entry name" value="Glyco_trans_4-like_N"/>
</dbReference>
<reference evidence="5" key="1">
    <citation type="submission" date="2015-03" db="EMBL/GenBank/DDBJ databases">
        <authorList>
            <person name="Urmite Genomes"/>
        </authorList>
    </citation>
    <scope>NUCLEOTIDE SEQUENCE [LARGE SCALE GENOMIC DNA]</scope>
    <source>
        <strain evidence="5">Arc-Hr</strain>
    </source>
</reference>
<feature type="compositionally biased region" description="Acidic residues" evidence="1">
    <location>
        <begin position="362"/>
        <end position="376"/>
    </location>
</feature>
<dbReference type="Gene3D" id="3.40.50.2000">
    <property type="entry name" value="Glycogen Phosphorylase B"/>
    <property type="match status" value="2"/>
</dbReference>
<feature type="domain" description="Glycosyltransferase subfamily 4-like N-terminal" evidence="3">
    <location>
        <begin position="18"/>
        <end position="167"/>
    </location>
</feature>
<dbReference type="GO" id="GO:0016757">
    <property type="term" value="F:glycosyltransferase activity"/>
    <property type="evidence" value="ECO:0007669"/>
    <property type="project" value="InterPro"/>
</dbReference>
<dbReference type="Pfam" id="PF00534">
    <property type="entry name" value="Glycos_transf_1"/>
    <property type="match status" value="1"/>
</dbReference>
<evidence type="ECO:0000313" key="4">
    <source>
        <dbReference type="EMBL" id="CQR50163.1"/>
    </source>
</evidence>
<gene>
    <name evidence="4" type="primary">glgA</name>
    <name evidence="4" type="ORF">BN996_01640</name>
</gene>
<keyword evidence="5" id="KW-1185">Reference proteome</keyword>
<accession>A0A0D6JR83</accession>
<feature type="domain" description="Glycosyl transferase family 1" evidence="2">
    <location>
        <begin position="184"/>
        <end position="325"/>
    </location>
</feature>
<dbReference type="EMBL" id="CSTE01000002">
    <property type="protein sequence ID" value="CQR50163.1"/>
    <property type="molecule type" value="Genomic_DNA"/>
</dbReference>
<evidence type="ECO:0000313" key="5">
    <source>
        <dbReference type="Proteomes" id="UP000198902"/>
    </source>
</evidence>
<name>A0A0D6JR83_9EURY</name>
<dbReference type="CDD" id="cd03801">
    <property type="entry name" value="GT4_PimA-like"/>
    <property type="match status" value="1"/>
</dbReference>
<protein>
    <submittedName>
        <fullName evidence="4">Capsular glucan synthase</fullName>
    </submittedName>
</protein>
<dbReference type="InterPro" id="IPR050194">
    <property type="entry name" value="Glycosyltransferase_grp1"/>
</dbReference>